<organism evidence="1 2">
    <name type="scientific">Candidatus Woesebacteria bacterium GW2011_GWA1_40_43</name>
    <dbReference type="NCBI Taxonomy" id="1618553"/>
    <lineage>
        <taxon>Bacteria</taxon>
        <taxon>Candidatus Woeseibacteriota</taxon>
    </lineage>
</organism>
<dbReference type="Proteomes" id="UP000034293">
    <property type="component" value="Unassembled WGS sequence"/>
</dbReference>
<name>A0A0G0UXD0_9BACT</name>
<reference evidence="1 2" key="1">
    <citation type="journal article" date="2015" name="Nature">
        <title>rRNA introns, odd ribosomes, and small enigmatic genomes across a large radiation of phyla.</title>
        <authorList>
            <person name="Brown C.T."/>
            <person name="Hug L.A."/>
            <person name="Thomas B.C."/>
            <person name="Sharon I."/>
            <person name="Castelle C.J."/>
            <person name="Singh A."/>
            <person name="Wilkins M.J."/>
            <person name="Williams K.H."/>
            <person name="Banfield J.F."/>
        </authorList>
    </citation>
    <scope>NUCLEOTIDE SEQUENCE [LARGE SCALE GENOMIC DNA]</scope>
</reference>
<accession>A0A0G0UXD0</accession>
<protein>
    <submittedName>
        <fullName evidence="1">Uncharacterized protein</fullName>
    </submittedName>
</protein>
<gene>
    <name evidence="1" type="ORF">UU02_C0009G0009</name>
</gene>
<proteinExistence type="predicted"/>
<evidence type="ECO:0000313" key="2">
    <source>
        <dbReference type="Proteomes" id="UP000034293"/>
    </source>
</evidence>
<sequence>MSDCCSNHSKKGKIKGSDVKEDVVPKSLVGRYLYKLGKSDLEKSKEKKGCC</sequence>
<dbReference type="AlphaFoldDB" id="A0A0G0UXD0"/>
<dbReference type="EMBL" id="LBZA01000009">
    <property type="protein sequence ID" value="KKR64360.1"/>
    <property type="molecule type" value="Genomic_DNA"/>
</dbReference>
<comment type="caution">
    <text evidence="1">The sequence shown here is derived from an EMBL/GenBank/DDBJ whole genome shotgun (WGS) entry which is preliminary data.</text>
</comment>
<evidence type="ECO:0000313" key="1">
    <source>
        <dbReference type="EMBL" id="KKR64360.1"/>
    </source>
</evidence>